<protein>
    <recommendedName>
        <fullName evidence="10">Reverse transcriptase RNase H-like domain-containing protein</fullName>
    </recommendedName>
</protein>
<evidence type="ECO:0000256" key="8">
    <source>
        <dbReference type="ARBA" id="ARBA00022918"/>
    </source>
</evidence>
<sequence>MQIILEKGIMPFERKMQTNKEEIEFLGMTIKDGRYQPHPSIAEELKKFSDHNLSQKQFNKGKRILQTDASDKYWGAILFEENDGKRRLYGYKSGRFKDAEIHYHSTFKEILAVKNGISKFQFHMTGYRFLVEMDMSSFPKMLQFKQKEVPHPQLLRWAERFSKFAFDVVHIKGKNNVLADILSRPPQFSDQAQVHQPIEVFMFQPSPFSSKGKGKKKAQQPRSPFLLPYQPNSHPDHPPETYHSEISTSSCRYRSLQKYLCQLNRTIPEEIWPSEDILARWDKDVPLTTYQKQLKEALVEYQTNIPDPKKWSQEYPMYCSQATQDTSGWRDI</sequence>
<keyword evidence="4" id="KW-0540">Nuclease</keyword>
<keyword evidence="3" id="KW-0548">Nucleotidyltransferase</keyword>
<evidence type="ECO:0000256" key="2">
    <source>
        <dbReference type="ARBA" id="ARBA00022679"/>
    </source>
</evidence>
<evidence type="ECO:0000313" key="12">
    <source>
        <dbReference type="Proteomes" id="UP000593572"/>
    </source>
</evidence>
<accession>A0A7J8NEQ8</accession>
<dbReference type="Pfam" id="PF17917">
    <property type="entry name" value="RT_RNaseH"/>
    <property type="match status" value="1"/>
</dbReference>
<dbReference type="InterPro" id="IPR041373">
    <property type="entry name" value="RT_RNaseH"/>
</dbReference>
<comment type="caution">
    <text evidence="11">The sequence shown here is derived from an EMBL/GenBank/DDBJ whole genome shotgun (WGS) entry which is preliminary data.</text>
</comment>
<proteinExistence type="predicted"/>
<organism evidence="11 12">
    <name type="scientific">Gossypium lobatum</name>
    <dbReference type="NCBI Taxonomy" id="34289"/>
    <lineage>
        <taxon>Eukaryota</taxon>
        <taxon>Viridiplantae</taxon>
        <taxon>Streptophyta</taxon>
        <taxon>Embryophyta</taxon>
        <taxon>Tracheophyta</taxon>
        <taxon>Spermatophyta</taxon>
        <taxon>Magnoliopsida</taxon>
        <taxon>eudicotyledons</taxon>
        <taxon>Gunneridae</taxon>
        <taxon>Pentapetalae</taxon>
        <taxon>rosids</taxon>
        <taxon>malvids</taxon>
        <taxon>Malvales</taxon>
        <taxon>Malvaceae</taxon>
        <taxon>Malvoideae</taxon>
        <taxon>Gossypium</taxon>
    </lineage>
</organism>
<evidence type="ECO:0000256" key="1">
    <source>
        <dbReference type="ARBA" id="ARBA00022670"/>
    </source>
</evidence>
<evidence type="ECO:0000256" key="3">
    <source>
        <dbReference type="ARBA" id="ARBA00022695"/>
    </source>
</evidence>
<dbReference type="InterPro" id="IPR043502">
    <property type="entry name" value="DNA/RNA_pol_sf"/>
</dbReference>
<keyword evidence="1" id="KW-0645">Protease</keyword>
<feature type="domain" description="Reverse transcriptase RNase H-like" evidence="10">
    <location>
        <begin position="63"/>
        <end position="164"/>
    </location>
</feature>
<keyword evidence="8" id="KW-0695">RNA-directed DNA polymerase</keyword>
<name>A0A7J8NEQ8_9ROSI</name>
<feature type="compositionally biased region" description="Basic and acidic residues" evidence="9">
    <location>
        <begin position="234"/>
        <end position="243"/>
    </location>
</feature>
<evidence type="ECO:0000256" key="6">
    <source>
        <dbReference type="ARBA" id="ARBA00022759"/>
    </source>
</evidence>
<dbReference type="GO" id="GO:0003964">
    <property type="term" value="F:RNA-directed DNA polymerase activity"/>
    <property type="evidence" value="ECO:0007669"/>
    <property type="project" value="UniProtKB-KW"/>
</dbReference>
<dbReference type="SUPFAM" id="SSF56672">
    <property type="entry name" value="DNA/RNA polymerases"/>
    <property type="match status" value="1"/>
</dbReference>
<dbReference type="GO" id="GO:0006508">
    <property type="term" value="P:proteolysis"/>
    <property type="evidence" value="ECO:0007669"/>
    <property type="project" value="UniProtKB-KW"/>
</dbReference>
<dbReference type="InterPro" id="IPR051320">
    <property type="entry name" value="Viral_Replic_Matur_Polypro"/>
</dbReference>
<dbReference type="Proteomes" id="UP000593572">
    <property type="component" value="Unassembled WGS sequence"/>
</dbReference>
<evidence type="ECO:0000256" key="5">
    <source>
        <dbReference type="ARBA" id="ARBA00022750"/>
    </source>
</evidence>
<dbReference type="GO" id="GO:0004190">
    <property type="term" value="F:aspartic-type endopeptidase activity"/>
    <property type="evidence" value="ECO:0007669"/>
    <property type="project" value="UniProtKB-KW"/>
</dbReference>
<keyword evidence="5" id="KW-0064">Aspartyl protease</keyword>
<keyword evidence="7" id="KW-0378">Hydrolase</keyword>
<keyword evidence="6" id="KW-0255">Endonuclease</keyword>
<keyword evidence="12" id="KW-1185">Reference proteome</keyword>
<evidence type="ECO:0000256" key="4">
    <source>
        <dbReference type="ARBA" id="ARBA00022722"/>
    </source>
</evidence>
<reference evidence="11 12" key="1">
    <citation type="journal article" date="2019" name="Genome Biol. Evol.">
        <title>Insights into the evolution of the New World diploid cottons (Gossypium, subgenus Houzingenia) based on genome sequencing.</title>
        <authorList>
            <person name="Grover C.E."/>
            <person name="Arick M.A. 2nd"/>
            <person name="Thrash A."/>
            <person name="Conover J.L."/>
            <person name="Sanders W.S."/>
            <person name="Peterson D.G."/>
            <person name="Frelichowski J.E."/>
            <person name="Scheffler J.A."/>
            <person name="Scheffler B.E."/>
            <person name="Wendel J.F."/>
        </authorList>
    </citation>
    <scope>NUCLEOTIDE SEQUENCE [LARGE SCALE GENOMIC DNA]</scope>
    <source>
        <strain evidence="11">157</strain>
        <tissue evidence="11">Leaf</tissue>
    </source>
</reference>
<evidence type="ECO:0000256" key="9">
    <source>
        <dbReference type="SAM" id="MobiDB-lite"/>
    </source>
</evidence>
<evidence type="ECO:0000313" key="11">
    <source>
        <dbReference type="EMBL" id="MBA0575353.1"/>
    </source>
</evidence>
<keyword evidence="2" id="KW-0808">Transferase</keyword>
<dbReference type="GO" id="GO:0004519">
    <property type="term" value="F:endonuclease activity"/>
    <property type="evidence" value="ECO:0007669"/>
    <property type="project" value="UniProtKB-KW"/>
</dbReference>
<evidence type="ECO:0000259" key="10">
    <source>
        <dbReference type="Pfam" id="PF17917"/>
    </source>
</evidence>
<gene>
    <name evidence="11" type="ORF">Golob_024247</name>
</gene>
<evidence type="ECO:0000256" key="7">
    <source>
        <dbReference type="ARBA" id="ARBA00022801"/>
    </source>
</evidence>
<dbReference type="PANTHER" id="PTHR33064">
    <property type="entry name" value="POL PROTEIN"/>
    <property type="match status" value="1"/>
</dbReference>
<dbReference type="EMBL" id="JABEZX010161050">
    <property type="protein sequence ID" value="MBA0575353.1"/>
    <property type="molecule type" value="Genomic_DNA"/>
</dbReference>
<dbReference type="AlphaFoldDB" id="A0A7J8NEQ8"/>
<dbReference type="CDD" id="cd09274">
    <property type="entry name" value="RNase_HI_RT_Ty3"/>
    <property type="match status" value="1"/>
</dbReference>
<dbReference type="PANTHER" id="PTHR33064:SF37">
    <property type="entry name" value="RIBONUCLEASE H"/>
    <property type="match status" value="1"/>
</dbReference>
<feature type="region of interest" description="Disordered" evidence="9">
    <location>
        <begin position="208"/>
        <end position="244"/>
    </location>
</feature>